<proteinExistence type="predicted"/>
<reference evidence="2" key="1">
    <citation type="submission" date="2021-06" db="EMBL/GenBank/DDBJ databases">
        <authorList>
            <person name="Kallberg Y."/>
            <person name="Tangrot J."/>
            <person name="Rosling A."/>
        </authorList>
    </citation>
    <scope>NUCLEOTIDE SEQUENCE</scope>
    <source>
        <strain evidence="2">IN212</strain>
    </source>
</reference>
<dbReference type="Proteomes" id="UP000789396">
    <property type="component" value="Unassembled WGS sequence"/>
</dbReference>
<accession>A0A9N9FJC7</accession>
<keyword evidence="3" id="KW-1185">Reference proteome</keyword>
<protein>
    <submittedName>
        <fullName evidence="2">11386_t:CDS:1</fullName>
    </submittedName>
</protein>
<feature type="compositionally biased region" description="Basic and acidic residues" evidence="1">
    <location>
        <begin position="38"/>
        <end position="51"/>
    </location>
</feature>
<name>A0A9N9FJC7_9GLOM</name>
<dbReference type="AlphaFoldDB" id="A0A9N9FJC7"/>
<comment type="caution">
    <text evidence="2">The sequence shown here is derived from an EMBL/GenBank/DDBJ whole genome shotgun (WGS) entry which is preliminary data.</text>
</comment>
<evidence type="ECO:0000313" key="3">
    <source>
        <dbReference type="Proteomes" id="UP000789396"/>
    </source>
</evidence>
<gene>
    <name evidence="2" type="ORF">RFULGI_LOCUS4195</name>
</gene>
<feature type="region of interest" description="Disordered" evidence="1">
    <location>
        <begin position="16"/>
        <end position="51"/>
    </location>
</feature>
<organism evidence="2 3">
    <name type="scientific">Racocetra fulgida</name>
    <dbReference type="NCBI Taxonomy" id="60492"/>
    <lineage>
        <taxon>Eukaryota</taxon>
        <taxon>Fungi</taxon>
        <taxon>Fungi incertae sedis</taxon>
        <taxon>Mucoromycota</taxon>
        <taxon>Glomeromycotina</taxon>
        <taxon>Glomeromycetes</taxon>
        <taxon>Diversisporales</taxon>
        <taxon>Gigasporaceae</taxon>
        <taxon>Racocetra</taxon>
    </lineage>
</organism>
<sequence>MPCYADTIKKIKYIKKSKKEDVKPENSIQTDQEPETDMTEKRSGEDNKRPI</sequence>
<evidence type="ECO:0000256" key="1">
    <source>
        <dbReference type="SAM" id="MobiDB-lite"/>
    </source>
</evidence>
<evidence type="ECO:0000313" key="2">
    <source>
        <dbReference type="EMBL" id="CAG8540371.1"/>
    </source>
</evidence>
<dbReference type="EMBL" id="CAJVPZ010004056">
    <property type="protein sequence ID" value="CAG8540371.1"/>
    <property type="molecule type" value="Genomic_DNA"/>
</dbReference>